<protein>
    <submittedName>
        <fullName evidence="1">Uncharacterized protein</fullName>
    </submittedName>
</protein>
<dbReference type="Proteomes" id="UP000465062">
    <property type="component" value="Chromosome"/>
</dbReference>
<dbReference type="EMBL" id="CP047394">
    <property type="protein sequence ID" value="QHE62866.1"/>
    <property type="molecule type" value="Genomic_DNA"/>
</dbReference>
<dbReference type="KEGG" id="bvq:FHE72_19050"/>
<organism evidence="1 2">
    <name type="scientific">Rossellomorea vietnamensis</name>
    <dbReference type="NCBI Taxonomy" id="218284"/>
    <lineage>
        <taxon>Bacteria</taxon>
        <taxon>Bacillati</taxon>
        <taxon>Bacillota</taxon>
        <taxon>Bacilli</taxon>
        <taxon>Bacillales</taxon>
        <taxon>Bacillaceae</taxon>
        <taxon>Rossellomorea</taxon>
    </lineage>
</organism>
<proteinExistence type="predicted"/>
<sequence length="102" mass="12332">MKDQNLEIFSKYSSWEEFEGYIHEYGFEGSIPHVFEKIRDNDLLTPSDISYITGYSEETVRRWCRSWKLKTTTGRAPYHVVGSDLKNFLYYWTRKELIQNYK</sequence>
<reference evidence="1 2" key="1">
    <citation type="submission" date="2019-06" db="EMBL/GenBank/DDBJ databases">
        <title>An operon consisting of a P-type ATPase gene and a transcriptional regular gene given the different cadmium resistance in Bacillus vietamensis 151-6 and Bacillus marisflavi 151-25.</title>
        <authorList>
            <person name="Yu X."/>
        </authorList>
    </citation>
    <scope>NUCLEOTIDE SEQUENCE [LARGE SCALE GENOMIC DNA]</scope>
    <source>
        <strain evidence="1 2">151-6</strain>
    </source>
</reference>
<dbReference type="RefSeq" id="WP_159362665.1">
    <property type="nucleotide sequence ID" value="NZ_CP047394.1"/>
</dbReference>
<name>A0A6I6UVF1_9BACI</name>
<gene>
    <name evidence="1" type="ORF">FHE72_19050</name>
</gene>
<evidence type="ECO:0000313" key="1">
    <source>
        <dbReference type="EMBL" id="QHE62866.1"/>
    </source>
</evidence>
<dbReference type="AlphaFoldDB" id="A0A6I6UVF1"/>
<evidence type="ECO:0000313" key="2">
    <source>
        <dbReference type="Proteomes" id="UP000465062"/>
    </source>
</evidence>
<accession>A0A6I6UVF1</accession>